<dbReference type="GO" id="GO:0007165">
    <property type="term" value="P:signal transduction"/>
    <property type="evidence" value="ECO:0007669"/>
    <property type="project" value="InterPro"/>
</dbReference>
<feature type="compositionally biased region" description="Polar residues" evidence="1">
    <location>
        <begin position="142"/>
        <end position="153"/>
    </location>
</feature>
<dbReference type="InterPro" id="IPR000857">
    <property type="entry name" value="MyTH4_dom"/>
</dbReference>
<evidence type="ECO:0000313" key="5">
    <source>
        <dbReference type="Proteomes" id="UP000759131"/>
    </source>
</evidence>
<feature type="compositionally biased region" description="Polar residues" evidence="1">
    <location>
        <begin position="213"/>
        <end position="232"/>
    </location>
</feature>
<dbReference type="InterPro" id="IPR008936">
    <property type="entry name" value="Rho_GTPase_activation_prot"/>
</dbReference>
<feature type="region of interest" description="Disordered" evidence="1">
    <location>
        <begin position="192"/>
        <end position="261"/>
    </location>
</feature>
<proteinExistence type="predicted"/>
<dbReference type="Gene3D" id="1.25.40.530">
    <property type="entry name" value="MyTH4 domain"/>
    <property type="match status" value="1"/>
</dbReference>
<evidence type="ECO:0000259" key="2">
    <source>
        <dbReference type="PROSITE" id="PS50020"/>
    </source>
</evidence>
<dbReference type="Pfam" id="PF00784">
    <property type="entry name" value="MyTH4"/>
    <property type="match status" value="1"/>
</dbReference>
<dbReference type="Gene3D" id="1.10.555.10">
    <property type="entry name" value="Rho GTPase activation protein"/>
    <property type="match status" value="1"/>
</dbReference>
<dbReference type="InterPro" id="IPR036020">
    <property type="entry name" value="WW_dom_sf"/>
</dbReference>
<evidence type="ECO:0000313" key="4">
    <source>
        <dbReference type="EMBL" id="CAD7623304.1"/>
    </source>
</evidence>
<feature type="compositionally biased region" description="Low complexity" evidence="1">
    <location>
        <begin position="233"/>
        <end position="261"/>
    </location>
</feature>
<evidence type="ECO:0000256" key="1">
    <source>
        <dbReference type="SAM" id="MobiDB-lite"/>
    </source>
</evidence>
<dbReference type="InterPro" id="IPR038185">
    <property type="entry name" value="MyTH4_dom_sf"/>
</dbReference>
<dbReference type="AlphaFoldDB" id="A0A7R9KJZ6"/>
<dbReference type="PANTHER" id="PTHR45876:SF8">
    <property type="entry name" value="FI04035P"/>
    <property type="match status" value="1"/>
</dbReference>
<dbReference type="Gene3D" id="2.20.70.10">
    <property type="match status" value="1"/>
</dbReference>
<dbReference type="PANTHER" id="PTHR45876">
    <property type="entry name" value="FI04035P"/>
    <property type="match status" value="1"/>
</dbReference>
<dbReference type="PROSITE" id="PS50238">
    <property type="entry name" value="RHOGAP"/>
    <property type="match status" value="1"/>
</dbReference>
<feature type="compositionally biased region" description="Low complexity" evidence="1">
    <location>
        <begin position="154"/>
        <end position="166"/>
    </location>
</feature>
<dbReference type="GO" id="GO:0005096">
    <property type="term" value="F:GTPase activator activity"/>
    <property type="evidence" value="ECO:0007669"/>
    <property type="project" value="TreeGrafter"/>
</dbReference>
<organism evidence="4">
    <name type="scientific">Medioppia subpectinata</name>
    <dbReference type="NCBI Taxonomy" id="1979941"/>
    <lineage>
        <taxon>Eukaryota</taxon>
        <taxon>Metazoa</taxon>
        <taxon>Ecdysozoa</taxon>
        <taxon>Arthropoda</taxon>
        <taxon>Chelicerata</taxon>
        <taxon>Arachnida</taxon>
        <taxon>Acari</taxon>
        <taxon>Acariformes</taxon>
        <taxon>Sarcoptiformes</taxon>
        <taxon>Oribatida</taxon>
        <taxon>Brachypylina</taxon>
        <taxon>Oppioidea</taxon>
        <taxon>Oppiidae</taxon>
        <taxon>Medioppia</taxon>
    </lineage>
</organism>
<sequence>MSEKKRINSSSRESTSGQSSANEWIEILEPKTKVQMFANLITGECRWDEPRGQGVVISRATNPSLTQWWELYDTNSQRFYYYCAKDSKTVWKRPQTPDAIVVPLAKLQILKQNTCSSHSSVDSTASTTRATTGDVRDDRLTTEVSTQTEPQLCSRSTQTQTTMSSPTNDYLFQNSFRNPSLNLFATPSVPIATSPTGSASGGGGGDQKLVTPPTKSHSLTQISSNLNRNCVQNNSNTSNSSKRLTTTTSLTTPSPTTPTTTTATKIMSANAQTLTLQTRPQTPPKSRQISHTLSLMPTTKTTAEKTKNVEDNSSTHLSIESFAKENIERHRKRGIFIGKKESELRGLRLMCACFWYFPPSHKLAPHMNAFLSSHANPYAAEVVRRKFEQQLRRSQQSHVVYVRKPHDRHEVSRVLRCVDNGFVGVFGETLDDALVDRRLIPWPIVSLTEALLRCRGTDENGDCCEREGVFRCVGDLDDVMRLKIKIDTVITRADVGDSLHALEVNPADIHVIASALKLYFRELKRPLVPHDVYWEALDSAHDPQRAQRLVERLPPTNRFALSYLIRFLQVFSAPEHVIHTKMDDANLSMVWAPNILRSEGGVALADASLSNIFERTRAEMSFVRTLIQNLDTGFMSGVQ</sequence>
<dbReference type="SUPFAM" id="SSF48350">
    <property type="entry name" value="GTPase activation domain, GAP"/>
    <property type="match status" value="1"/>
</dbReference>
<dbReference type="SUPFAM" id="SSF51045">
    <property type="entry name" value="WW domain"/>
    <property type="match status" value="1"/>
</dbReference>
<dbReference type="InterPro" id="IPR000198">
    <property type="entry name" value="RhoGAP_dom"/>
</dbReference>
<dbReference type="GO" id="GO:0005737">
    <property type="term" value="C:cytoplasm"/>
    <property type="evidence" value="ECO:0007669"/>
    <property type="project" value="TreeGrafter"/>
</dbReference>
<dbReference type="Pfam" id="PF00620">
    <property type="entry name" value="RhoGAP"/>
    <property type="match status" value="1"/>
</dbReference>
<dbReference type="InterPro" id="IPR001202">
    <property type="entry name" value="WW_dom"/>
</dbReference>
<feature type="compositionally biased region" description="Low complexity" evidence="1">
    <location>
        <begin position="117"/>
        <end position="128"/>
    </location>
</feature>
<dbReference type="EMBL" id="OC856157">
    <property type="protein sequence ID" value="CAD7623304.1"/>
    <property type="molecule type" value="Genomic_DNA"/>
</dbReference>
<dbReference type="PROSITE" id="PS50020">
    <property type="entry name" value="WW_DOMAIN_2"/>
    <property type="match status" value="1"/>
</dbReference>
<dbReference type="GO" id="GO:0005856">
    <property type="term" value="C:cytoskeleton"/>
    <property type="evidence" value="ECO:0007669"/>
    <property type="project" value="InterPro"/>
</dbReference>
<protein>
    <recommendedName>
        <fullName evidence="6">Rho GTPase activating protein</fullName>
    </recommendedName>
</protein>
<reference evidence="4" key="1">
    <citation type="submission" date="2020-11" db="EMBL/GenBank/DDBJ databases">
        <authorList>
            <person name="Tran Van P."/>
        </authorList>
    </citation>
    <scope>NUCLEOTIDE SEQUENCE</scope>
</reference>
<accession>A0A7R9KJZ6</accession>
<dbReference type="EMBL" id="CAJPIZ010001582">
    <property type="protein sequence ID" value="CAG2103734.1"/>
    <property type="molecule type" value="Genomic_DNA"/>
</dbReference>
<feature type="region of interest" description="Disordered" evidence="1">
    <location>
        <begin position="117"/>
        <end position="166"/>
    </location>
</feature>
<name>A0A7R9KJZ6_9ACAR</name>
<dbReference type="SMART" id="SM00324">
    <property type="entry name" value="RhoGAP"/>
    <property type="match status" value="1"/>
</dbReference>
<evidence type="ECO:0008006" key="6">
    <source>
        <dbReference type="Google" id="ProtNLM"/>
    </source>
</evidence>
<dbReference type="Proteomes" id="UP000759131">
    <property type="component" value="Unassembled WGS sequence"/>
</dbReference>
<feature type="region of interest" description="Disordered" evidence="1">
    <location>
        <begin position="1"/>
        <end position="22"/>
    </location>
</feature>
<evidence type="ECO:0000259" key="3">
    <source>
        <dbReference type="PROSITE" id="PS50238"/>
    </source>
</evidence>
<feature type="domain" description="WW" evidence="2">
    <location>
        <begin position="63"/>
        <end position="96"/>
    </location>
</feature>
<keyword evidence="5" id="KW-1185">Reference proteome</keyword>
<feature type="compositionally biased region" description="Low complexity" evidence="1">
    <location>
        <begin position="9"/>
        <end position="20"/>
    </location>
</feature>
<dbReference type="OrthoDB" id="437889at2759"/>
<feature type="domain" description="Rho-GAP" evidence="3">
    <location>
        <begin position="428"/>
        <end position="634"/>
    </location>
</feature>
<gene>
    <name evidence="4" type="ORF">OSB1V03_LOCUS3761</name>
</gene>